<dbReference type="Gene3D" id="3.10.450.10">
    <property type="match status" value="1"/>
</dbReference>
<evidence type="ECO:0000256" key="5">
    <source>
        <dbReference type="ARBA" id="ARBA00022704"/>
    </source>
</evidence>
<dbReference type="AlphaFoldDB" id="A0A6P3H6A3"/>
<keyword evidence="8" id="KW-1185">Reference proteome</keyword>
<evidence type="ECO:0000256" key="2">
    <source>
        <dbReference type="ARBA" id="ARBA00009403"/>
    </source>
</evidence>
<dbReference type="Proteomes" id="UP000515208">
    <property type="component" value="Unplaced"/>
</dbReference>
<dbReference type="GO" id="GO:0004869">
    <property type="term" value="F:cysteine-type endopeptidase inhibitor activity"/>
    <property type="evidence" value="ECO:0007669"/>
    <property type="project" value="UniProtKB-KW"/>
</dbReference>
<accession>A0A6P3H6A3</accession>
<keyword evidence="5" id="KW-0789">Thiol protease inhibitor</keyword>
<evidence type="ECO:0000256" key="7">
    <source>
        <dbReference type="SAM" id="SignalP"/>
    </source>
</evidence>
<keyword evidence="6 7" id="KW-0732">Signal</keyword>
<dbReference type="GO" id="GO:0019730">
    <property type="term" value="P:antimicrobial humoral response"/>
    <property type="evidence" value="ECO:0007669"/>
    <property type="project" value="TreeGrafter"/>
</dbReference>
<keyword evidence="3" id="KW-0964">Secreted</keyword>
<name>A0A6P3H6A3_BISBB</name>
<evidence type="ECO:0000256" key="1">
    <source>
        <dbReference type="ARBA" id="ARBA00004613"/>
    </source>
</evidence>
<comment type="similarity">
    <text evidence="2">Belongs to the cystatin family.</text>
</comment>
<evidence type="ECO:0000256" key="4">
    <source>
        <dbReference type="ARBA" id="ARBA00022690"/>
    </source>
</evidence>
<dbReference type="GO" id="GO:0005615">
    <property type="term" value="C:extracellular space"/>
    <property type="evidence" value="ECO:0007669"/>
    <property type="project" value="TreeGrafter"/>
</dbReference>
<evidence type="ECO:0000313" key="8">
    <source>
        <dbReference type="Proteomes" id="UP000515208"/>
    </source>
</evidence>
<evidence type="ECO:0000313" key="9">
    <source>
        <dbReference type="RefSeq" id="XP_010834654.1"/>
    </source>
</evidence>
<dbReference type="KEGG" id="bbis:104985965"/>
<evidence type="ECO:0000256" key="3">
    <source>
        <dbReference type="ARBA" id="ARBA00022525"/>
    </source>
</evidence>
<gene>
    <name evidence="9" type="primary">LOC104985965</name>
</gene>
<dbReference type="PANTHER" id="PTHR46945:SF1">
    <property type="entry name" value="CYSTATIN-9-LIKE"/>
    <property type="match status" value="1"/>
</dbReference>
<feature type="signal peptide" evidence="7">
    <location>
        <begin position="1"/>
        <end position="30"/>
    </location>
</feature>
<dbReference type="OrthoDB" id="9626110at2759"/>
<reference evidence="9" key="1">
    <citation type="submission" date="2025-08" db="UniProtKB">
        <authorList>
            <consortium name="RefSeq"/>
        </authorList>
    </citation>
    <scope>IDENTIFICATION</scope>
    <source>
        <tissue evidence="9">Blood</tissue>
    </source>
</reference>
<dbReference type="RefSeq" id="XP_010834654.1">
    <property type="nucleotide sequence ID" value="XM_010836352.1"/>
</dbReference>
<dbReference type="InterPro" id="IPR046350">
    <property type="entry name" value="Cystatin_sf"/>
</dbReference>
<comment type="subcellular location">
    <subcellularLocation>
        <location evidence="1">Secreted</location>
    </subcellularLocation>
</comment>
<dbReference type="PANTHER" id="PTHR46945">
    <property type="entry name" value="CYSTATIN-9-LIKE"/>
    <property type="match status" value="1"/>
</dbReference>
<dbReference type="SUPFAM" id="SSF54403">
    <property type="entry name" value="Cystatin/monellin"/>
    <property type="match status" value="1"/>
</dbReference>
<proteinExistence type="inferred from homology"/>
<organism evidence="8 9">
    <name type="scientific">Bison bison bison</name>
    <name type="common">North American plains bison</name>
    <dbReference type="NCBI Taxonomy" id="43346"/>
    <lineage>
        <taxon>Eukaryota</taxon>
        <taxon>Metazoa</taxon>
        <taxon>Chordata</taxon>
        <taxon>Craniata</taxon>
        <taxon>Vertebrata</taxon>
        <taxon>Euteleostomi</taxon>
        <taxon>Mammalia</taxon>
        <taxon>Eutheria</taxon>
        <taxon>Laurasiatheria</taxon>
        <taxon>Artiodactyla</taxon>
        <taxon>Ruminantia</taxon>
        <taxon>Pecora</taxon>
        <taxon>Bovidae</taxon>
        <taxon>Bovinae</taxon>
        <taxon>Bison</taxon>
    </lineage>
</organism>
<dbReference type="InterPro" id="IPR043250">
    <property type="entry name" value="CST9-like"/>
</dbReference>
<sequence>MMGRQRRCRWAQPWTLLLLLLGPRLLVTHGWRRKGDKNSENTNILELYLPAVVEYALHVYNLRSQDMNAYKVVRVLRSWLELSEQKEEKGLVFSMELQFARTRCGKFDEDIDNCPFQATPDVNNVRHTPATLRLQGRGHCIRAGGVGSDDDAFAKSTEGSSAGWRPARQASPGVTGDLYAPGLSTHWSHFCCASQVPLGLDCS</sequence>
<keyword evidence="4" id="KW-0646">Protease inhibitor</keyword>
<evidence type="ECO:0000256" key="6">
    <source>
        <dbReference type="ARBA" id="ARBA00022729"/>
    </source>
</evidence>
<feature type="chain" id="PRO_5027774494" evidence="7">
    <location>
        <begin position="31"/>
        <end position="203"/>
    </location>
</feature>
<protein>
    <submittedName>
        <fullName evidence="9">Cystatin-9 isoform X1</fullName>
    </submittedName>
</protein>
<dbReference type="GeneID" id="104985965"/>